<keyword evidence="3" id="KW-1185">Reference proteome</keyword>
<dbReference type="InterPro" id="IPR002145">
    <property type="entry name" value="CopG"/>
</dbReference>
<dbReference type="InterPro" id="IPR010985">
    <property type="entry name" value="Ribbon_hlx_hlx"/>
</dbReference>
<dbReference type="Pfam" id="PF01402">
    <property type="entry name" value="RHH_1"/>
    <property type="match status" value="1"/>
</dbReference>
<dbReference type="RefSeq" id="WP_183342608.1">
    <property type="nucleotide sequence ID" value="NZ_JACHZG010000012.1"/>
</dbReference>
<name>A0A7W5JZ86_9ACTN</name>
<sequence>MRTTINLPDELYGEVRRRAADEGRTVTSFLEQALRAALARHEAGEKPPFVIDPFVGDGVLPGVDLNNSAALLELMEEDLDVDSRR</sequence>
<proteinExistence type="predicted"/>
<evidence type="ECO:0000313" key="3">
    <source>
        <dbReference type="Proteomes" id="UP000565572"/>
    </source>
</evidence>
<dbReference type="AlphaFoldDB" id="A0A7W5JZ86"/>
<reference evidence="2 3" key="1">
    <citation type="submission" date="2020-08" db="EMBL/GenBank/DDBJ databases">
        <title>Sequencing the genomes of 1000 actinobacteria strains.</title>
        <authorList>
            <person name="Klenk H.-P."/>
        </authorList>
    </citation>
    <scope>NUCLEOTIDE SEQUENCE [LARGE SCALE GENOMIC DNA]</scope>
    <source>
        <strain evidence="2 3">DSM 11053</strain>
    </source>
</reference>
<dbReference type="EMBL" id="JACHZG010000012">
    <property type="protein sequence ID" value="MBB3329067.1"/>
    <property type="molecule type" value="Genomic_DNA"/>
</dbReference>
<evidence type="ECO:0000313" key="2">
    <source>
        <dbReference type="EMBL" id="MBB3329067.1"/>
    </source>
</evidence>
<accession>A0A7W5JZ86</accession>
<organism evidence="2 3">
    <name type="scientific">Microlunatus antarcticus</name>
    <dbReference type="NCBI Taxonomy" id="53388"/>
    <lineage>
        <taxon>Bacteria</taxon>
        <taxon>Bacillati</taxon>
        <taxon>Actinomycetota</taxon>
        <taxon>Actinomycetes</taxon>
        <taxon>Propionibacteriales</taxon>
        <taxon>Propionibacteriaceae</taxon>
        <taxon>Microlunatus</taxon>
    </lineage>
</organism>
<dbReference type="Proteomes" id="UP000565572">
    <property type="component" value="Unassembled WGS sequence"/>
</dbReference>
<protein>
    <submittedName>
        <fullName evidence="2">Plasmid stability protein</fullName>
    </submittedName>
</protein>
<feature type="domain" description="Ribbon-helix-helix protein CopG" evidence="1">
    <location>
        <begin position="1"/>
        <end position="40"/>
    </location>
</feature>
<gene>
    <name evidence="2" type="ORF">FHX39_004064</name>
</gene>
<evidence type="ECO:0000259" key="1">
    <source>
        <dbReference type="Pfam" id="PF01402"/>
    </source>
</evidence>
<comment type="caution">
    <text evidence="2">The sequence shown here is derived from an EMBL/GenBank/DDBJ whole genome shotgun (WGS) entry which is preliminary data.</text>
</comment>
<dbReference type="GO" id="GO:0006355">
    <property type="term" value="P:regulation of DNA-templated transcription"/>
    <property type="evidence" value="ECO:0007669"/>
    <property type="project" value="InterPro"/>
</dbReference>
<dbReference type="SUPFAM" id="SSF47598">
    <property type="entry name" value="Ribbon-helix-helix"/>
    <property type="match status" value="1"/>
</dbReference>